<gene>
    <name evidence="2" type="ORF">ACFSQZ_15020</name>
</gene>
<proteinExistence type="predicted"/>
<feature type="chain" id="PRO_5046715628" evidence="1">
    <location>
        <begin position="23"/>
        <end position="275"/>
    </location>
</feature>
<dbReference type="PROSITE" id="PS51257">
    <property type="entry name" value="PROKAR_LIPOPROTEIN"/>
    <property type="match status" value="1"/>
</dbReference>
<sequence>MKFFSLLSLTILSICSCTHTQATSPVLVKTTSTSNLSQAEKTKIGKKIWQNECGGTVDGLTTWNQGEEFPSMGIGHFIWYPKGFNGRWTESFPDFIEFARASGSRDIPQWVLITPDCPWNNKTEFQAAFRGPELTSLRKFLANNVTLQTEFIIKKSQAALPKMLQAAPAADRQRIQTNYNLVATTTNGTYALIDYVNFKGEGINPRERYNGQGWGLLQVLSNMRASSGGQDSARAFANSAKRTLDQRIANAPADRGESRWRAGWHNRCETYAKAF</sequence>
<dbReference type="RefSeq" id="WP_377093289.1">
    <property type="nucleotide sequence ID" value="NZ_JBHSJM010000001.1"/>
</dbReference>
<protein>
    <submittedName>
        <fullName evidence="2">Uncharacterized protein</fullName>
    </submittedName>
</protein>
<evidence type="ECO:0000256" key="1">
    <source>
        <dbReference type="SAM" id="SignalP"/>
    </source>
</evidence>
<dbReference type="Proteomes" id="UP001597297">
    <property type="component" value="Unassembled WGS sequence"/>
</dbReference>
<evidence type="ECO:0000313" key="2">
    <source>
        <dbReference type="EMBL" id="MFD2277779.1"/>
    </source>
</evidence>
<evidence type="ECO:0000313" key="3">
    <source>
        <dbReference type="Proteomes" id="UP001597297"/>
    </source>
</evidence>
<comment type="caution">
    <text evidence="2">The sequence shown here is derived from an EMBL/GenBank/DDBJ whole genome shotgun (WGS) entry which is preliminary data.</text>
</comment>
<accession>A0ABW5E5T5</accession>
<reference evidence="3" key="1">
    <citation type="journal article" date="2019" name="Int. J. Syst. Evol. Microbiol.">
        <title>The Global Catalogue of Microorganisms (GCM) 10K type strain sequencing project: providing services to taxonomists for standard genome sequencing and annotation.</title>
        <authorList>
            <consortium name="The Broad Institute Genomics Platform"/>
            <consortium name="The Broad Institute Genome Sequencing Center for Infectious Disease"/>
            <person name="Wu L."/>
            <person name="Ma J."/>
        </authorList>
    </citation>
    <scope>NUCLEOTIDE SEQUENCE [LARGE SCALE GENOMIC DNA]</scope>
    <source>
        <strain evidence="3">JCM 16545</strain>
    </source>
</reference>
<dbReference type="EMBL" id="JBHUJC010000046">
    <property type="protein sequence ID" value="MFD2277779.1"/>
    <property type="molecule type" value="Genomic_DNA"/>
</dbReference>
<organism evidence="2 3">
    <name type="scientific">Rubritalea spongiae</name>
    <dbReference type="NCBI Taxonomy" id="430797"/>
    <lineage>
        <taxon>Bacteria</taxon>
        <taxon>Pseudomonadati</taxon>
        <taxon>Verrucomicrobiota</taxon>
        <taxon>Verrucomicrobiia</taxon>
        <taxon>Verrucomicrobiales</taxon>
        <taxon>Rubritaleaceae</taxon>
        <taxon>Rubritalea</taxon>
    </lineage>
</organism>
<keyword evidence="1" id="KW-0732">Signal</keyword>
<keyword evidence="3" id="KW-1185">Reference proteome</keyword>
<feature type="signal peptide" evidence="1">
    <location>
        <begin position="1"/>
        <end position="22"/>
    </location>
</feature>
<name>A0ABW5E5T5_9BACT</name>